<dbReference type="GO" id="GO:0008236">
    <property type="term" value="F:serine-type peptidase activity"/>
    <property type="evidence" value="ECO:0007669"/>
    <property type="project" value="InterPro"/>
</dbReference>
<evidence type="ECO:0000259" key="1">
    <source>
        <dbReference type="Pfam" id="PF00326"/>
    </source>
</evidence>
<dbReference type="InterPro" id="IPR050585">
    <property type="entry name" value="Xaa-Pro_dipeptidyl-ppase/CocE"/>
</dbReference>
<dbReference type="Gene3D" id="2.120.10.30">
    <property type="entry name" value="TolB, C-terminal domain"/>
    <property type="match status" value="1"/>
</dbReference>
<dbReference type="SUPFAM" id="SSF53474">
    <property type="entry name" value="alpha/beta-Hydrolases"/>
    <property type="match status" value="2"/>
</dbReference>
<protein>
    <submittedName>
        <fullName evidence="3">Uncharacterized protein</fullName>
    </submittedName>
</protein>
<dbReference type="Gene3D" id="3.40.50.1820">
    <property type="entry name" value="alpha/beta hydrolase"/>
    <property type="match status" value="2"/>
</dbReference>
<dbReference type="InterPro" id="IPR001375">
    <property type="entry name" value="Peptidase_S9_cat"/>
</dbReference>
<dbReference type="STRING" id="97359.A0A550CQ57"/>
<evidence type="ECO:0000313" key="3">
    <source>
        <dbReference type="EMBL" id="TRM66943.1"/>
    </source>
</evidence>
<dbReference type="InterPro" id="IPR029058">
    <property type="entry name" value="AB_hydrolase_fold"/>
</dbReference>
<dbReference type="InterPro" id="IPR011042">
    <property type="entry name" value="6-blade_b-propeller_TolB-like"/>
</dbReference>
<dbReference type="Pfam" id="PF12697">
    <property type="entry name" value="Abhydrolase_6"/>
    <property type="match status" value="1"/>
</dbReference>
<dbReference type="Proteomes" id="UP000320762">
    <property type="component" value="Unassembled WGS sequence"/>
</dbReference>
<reference evidence="3 4" key="1">
    <citation type="journal article" date="2019" name="New Phytol.">
        <title>Comparative genomics reveals unique wood-decay strategies and fruiting body development in the Schizophyllaceae.</title>
        <authorList>
            <person name="Almasi E."/>
            <person name="Sahu N."/>
            <person name="Krizsan K."/>
            <person name="Balint B."/>
            <person name="Kovacs G.M."/>
            <person name="Kiss B."/>
            <person name="Cseklye J."/>
            <person name="Drula E."/>
            <person name="Henrissat B."/>
            <person name="Nagy I."/>
            <person name="Chovatia M."/>
            <person name="Adam C."/>
            <person name="LaButti K."/>
            <person name="Lipzen A."/>
            <person name="Riley R."/>
            <person name="Grigoriev I.V."/>
            <person name="Nagy L.G."/>
        </authorList>
    </citation>
    <scope>NUCLEOTIDE SEQUENCE [LARGE SCALE GENOMIC DNA]</scope>
    <source>
        <strain evidence="3 4">NL-1724</strain>
    </source>
</reference>
<gene>
    <name evidence="3" type="ORF">BD626DRAFT_396447</name>
</gene>
<comment type="caution">
    <text evidence="3">The sequence shown here is derived from an EMBL/GenBank/DDBJ whole genome shotgun (WGS) entry which is preliminary data.</text>
</comment>
<dbReference type="OrthoDB" id="43744at2759"/>
<dbReference type="SUPFAM" id="SSF82171">
    <property type="entry name" value="DPP6 N-terminal domain-like"/>
    <property type="match status" value="1"/>
</dbReference>
<feature type="domain" description="AB hydrolase-1" evidence="2">
    <location>
        <begin position="681"/>
        <end position="984"/>
    </location>
</feature>
<name>A0A550CQ57_9AGAR</name>
<dbReference type="GO" id="GO:0006508">
    <property type="term" value="P:proteolysis"/>
    <property type="evidence" value="ECO:0007669"/>
    <property type="project" value="InterPro"/>
</dbReference>
<dbReference type="PANTHER" id="PTHR43056:SF5">
    <property type="entry name" value="PEPTIDASE S9 PROLYL OLIGOPEPTIDASE CATALYTIC DOMAIN-CONTAINING PROTEIN"/>
    <property type="match status" value="1"/>
</dbReference>
<keyword evidence="4" id="KW-1185">Reference proteome</keyword>
<feature type="domain" description="Peptidase S9 prolyl oligopeptidase catalytic" evidence="1">
    <location>
        <begin position="459"/>
        <end position="662"/>
    </location>
</feature>
<dbReference type="Pfam" id="PF00326">
    <property type="entry name" value="Peptidase_S9"/>
    <property type="match status" value="1"/>
</dbReference>
<dbReference type="AlphaFoldDB" id="A0A550CQ57"/>
<evidence type="ECO:0000313" key="4">
    <source>
        <dbReference type="Proteomes" id="UP000320762"/>
    </source>
</evidence>
<dbReference type="EMBL" id="VDMD01000003">
    <property type="protein sequence ID" value="TRM66943.1"/>
    <property type="molecule type" value="Genomic_DNA"/>
</dbReference>
<dbReference type="PANTHER" id="PTHR43056">
    <property type="entry name" value="PEPTIDASE S9 PROLYL OLIGOPEPTIDASE"/>
    <property type="match status" value="1"/>
</dbReference>
<organism evidence="3 4">
    <name type="scientific">Schizophyllum amplum</name>
    <dbReference type="NCBI Taxonomy" id="97359"/>
    <lineage>
        <taxon>Eukaryota</taxon>
        <taxon>Fungi</taxon>
        <taxon>Dikarya</taxon>
        <taxon>Basidiomycota</taxon>
        <taxon>Agaricomycotina</taxon>
        <taxon>Agaricomycetes</taxon>
        <taxon>Agaricomycetidae</taxon>
        <taxon>Agaricales</taxon>
        <taxon>Schizophyllaceae</taxon>
        <taxon>Schizophyllum</taxon>
    </lineage>
</organism>
<proteinExistence type="predicted"/>
<accession>A0A550CQ57</accession>
<dbReference type="InterPro" id="IPR000073">
    <property type="entry name" value="AB_hydrolase_1"/>
</dbReference>
<evidence type="ECO:0000259" key="2">
    <source>
        <dbReference type="Pfam" id="PF12697"/>
    </source>
</evidence>
<sequence length="993" mass="108812">MTVPKAPYGAWKSPITADHVVNSPGRSANELYVDPITSERYHLDVRPAEGGRAALVHTESSTDVLPGKEWNVRTGVHEYGGGPLIVRDGVFYFSHRKDNRVYRYRAGEEAPVAVTPENPAYRYADFDVHPTHPHLLISILEDHTKDAPSTIVNTLCIIDTEKKTIAPLVSGADFYAHARFAPDGAHIVWQQWSFPDMSWEGGEVHVADVSVTDDASVALANSKHIAGESRKVSACYPSWISSDNILFLSDVSGYYNPWTYILSAPEARAVLREPIPQDFDGPVPAWQLGWQFYVVLPGGSHGVFAAMRDGRSLLYLVDLASGDFTILDSPYTVVEYMRWVPAEKKILFQGSLPDDYFKTVWLSITPASPLSSSKYKLEQIADKSGKPSALAELPSGYVSRPRPLTLEAPNGDVLYAIYWPPTNPNYSGGLDGETPPCVVSLHGGPTSLTMQVCSMGRLFFTSRGWAWLDVQYGGSAGYGRAYRDRLNGMWGVTDREDTLTVARAVAAQGLADPKRMVVRGASSGGYAVLAAISFSSDPALFAAATSLYGISDLTALASDTHKFESRYVDGLLAPIAEKPELFKERSPMEHAGKIVTPLLLLQGDEDRVVPKSQSDLIYNSIHDRGGVVEYQVYPGEGHGFKMAQHIKDATDRELAFYRRILNVGADDADGAPPGAGAYDTLILVHGLGFNANVFERINALAPTRGVRVVALNRRNYAGSTAYMPAEATVFARGSATQRRALMLDEGARLAGFVAALTRRIAPQRERSVHVVAWSLGNAYLLAMLASVGLLDTEDRQLLRKYLSTAVLWDAPVGALGFEKYAGENPITDDVPPAQRAVLFMRWVTSYYTHDLRSSARRMSQLRKTQAEADPTRRPTIESMSAEALSRVGSFTAAEAADAHVCTAGFQGVLADLRRTALYDAHTAYMWGGLRVSYLWGECSNWNVVWGAWMMEAAEIEARGGGLQLEFKMLKGANHFALWDAPAQTMDSFLSCLR</sequence>